<protein>
    <submittedName>
        <fullName evidence="3">Uncharacterized protein</fullName>
    </submittedName>
</protein>
<evidence type="ECO:0000313" key="4">
    <source>
        <dbReference type="EMBL" id="CAL6044185.1"/>
    </source>
</evidence>
<feature type="region of interest" description="Disordered" evidence="2">
    <location>
        <begin position="56"/>
        <end position="81"/>
    </location>
</feature>
<dbReference type="EMBL" id="CAXDID020000159">
    <property type="protein sequence ID" value="CAL6044185.1"/>
    <property type="molecule type" value="Genomic_DNA"/>
</dbReference>
<evidence type="ECO:0000256" key="2">
    <source>
        <dbReference type="SAM" id="MobiDB-lite"/>
    </source>
</evidence>
<evidence type="ECO:0000313" key="5">
    <source>
        <dbReference type="Proteomes" id="UP001642409"/>
    </source>
</evidence>
<dbReference type="EMBL" id="CATOUU010000295">
    <property type="protein sequence ID" value="CAI9923849.1"/>
    <property type="molecule type" value="Genomic_DNA"/>
</dbReference>
<evidence type="ECO:0000313" key="3">
    <source>
        <dbReference type="EMBL" id="CAI9923849.1"/>
    </source>
</evidence>
<dbReference type="AlphaFoldDB" id="A0AA86NQT7"/>
<name>A0AA86NQT7_9EUKA</name>
<keyword evidence="5" id="KW-1185">Reference proteome</keyword>
<gene>
    <name evidence="3" type="ORF">HINF_LOCUS11494</name>
    <name evidence="4" type="ORF">HINF_LOCUS40438</name>
</gene>
<organism evidence="3">
    <name type="scientific">Hexamita inflata</name>
    <dbReference type="NCBI Taxonomy" id="28002"/>
    <lineage>
        <taxon>Eukaryota</taxon>
        <taxon>Metamonada</taxon>
        <taxon>Diplomonadida</taxon>
        <taxon>Hexamitidae</taxon>
        <taxon>Hexamitinae</taxon>
        <taxon>Hexamita</taxon>
    </lineage>
</organism>
<keyword evidence="1" id="KW-0175">Coiled coil</keyword>
<sequence>MTMSQIFKDKAIETLVRSESASKNVKISYAVSQVRENTKRQLALSTTGLMNSVLRSNSPSYLAPPKETKSQALRSSSTQSYLDKRTLEEASKIKPTKYISTEEKDQIFDKLYQDFKEKQIRGLESERIDQNCTFRPKLQYSKENLKTELSIQHGLELVKDVQAEKRAIHKQQQELAKQLTKPAQFLIKSTIPIPAPLPRADELHSKAKVYSEKIKALKEAQDKKNAELQKKQHTFQPDLYKNPNIVLTLEEDTVKRMTQLTEYTREKKRRAIINKNNREMEKCPFKPEIQKFKFSTQQQEIMSAPVFDRLYVEGKLQNIMKDETIQKHYNEITFTPRINDNALELTQSRNNRLKETSLNKEQPATPEQIISLIKAKRTPVAEYARKMNEIYEKGLDFIDLRQEFATLGESTSIILANTLHTTKNSDKLAEMKRKRFVQRIYQQLLKLSSAPTVNYSYCAEFVQELECGEKVKMMVLEVLVKLGATSVVDQEMFYKTVVMQINEYGQQGMDYAFTEMK</sequence>
<feature type="coiled-coil region" evidence="1">
    <location>
        <begin position="200"/>
        <end position="234"/>
    </location>
</feature>
<comment type="caution">
    <text evidence="3">The sequence shown here is derived from an EMBL/GenBank/DDBJ whole genome shotgun (WGS) entry which is preliminary data.</text>
</comment>
<dbReference type="Proteomes" id="UP001642409">
    <property type="component" value="Unassembled WGS sequence"/>
</dbReference>
<feature type="compositionally biased region" description="Polar residues" evidence="2">
    <location>
        <begin position="70"/>
        <end position="81"/>
    </location>
</feature>
<evidence type="ECO:0000256" key="1">
    <source>
        <dbReference type="SAM" id="Coils"/>
    </source>
</evidence>
<reference evidence="3" key="1">
    <citation type="submission" date="2023-06" db="EMBL/GenBank/DDBJ databases">
        <authorList>
            <person name="Kurt Z."/>
        </authorList>
    </citation>
    <scope>NUCLEOTIDE SEQUENCE</scope>
</reference>
<reference evidence="4 5" key="2">
    <citation type="submission" date="2024-07" db="EMBL/GenBank/DDBJ databases">
        <authorList>
            <person name="Akdeniz Z."/>
        </authorList>
    </citation>
    <scope>NUCLEOTIDE SEQUENCE [LARGE SCALE GENOMIC DNA]</scope>
</reference>
<accession>A0AA86NQT7</accession>
<proteinExistence type="predicted"/>